<organism evidence="1 2">
    <name type="scientific">Brassica oleracea var. oleracea</name>
    <dbReference type="NCBI Taxonomy" id="109376"/>
    <lineage>
        <taxon>Eukaryota</taxon>
        <taxon>Viridiplantae</taxon>
        <taxon>Streptophyta</taxon>
        <taxon>Embryophyta</taxon>
        <taxon>Tracheophyta</taxon>
        <taxon>Spermatophyta</taxon>
        <taxon>Magnoliopsida</taxon>
        <taxon>eudicotyledons</taxon>
        <taxon>Gunneridae</taxon>
        <taxon>Pentapetalae</taxon>
        <taxon>rosids</taxon>
        <taxon>malvids</taxon>
        <taxon>Brassicales</taxon>
        <taxon>Brassicaceae</taxon>
        <taxon>Brassiceae</taxon>
        <taxon>Brassica</taxon>
    </lineage>
</organism>
<dbReference type="EnsemblPlants" id="Bo8g011400.1">
    <property type="protein sequence ID" value="Bo8g011400.1"/>
    <property type="gene ID" value="Bo8g011400"/>
</dbReference>
<dbReference type="Proteomes" id="UP000032141">
    <property type="component" value="Chromosome C8"/>
</dbReference>
<reference evidence="1" key="2">
    <citation type="submission" date="2015-03" db="UniProtKB">
        <authorList>
            <consortium name="EnsemblPlants"/>
        </authorList>
    </citation>
    <scope>IDENTIFICATION</scope>
</reference>
<dbReference type="Gramene" id="Bo8g011400.1">
    <property type="protein sequence ID" value="Bo8g011400.1"/>
    <property type="gene ID" value="Bo8g011400"/>
</dbReference>
<sequence>MSQHLDEKGAPSRSTGEFLKPVRAFCRISDAVSISQRNPTNFHHLIGIVILSYEHGLSLTTDHFEAIFRLQLVS</sequence>
<proteinExistence type="predicted"/>
<name>A0A0D3DJI9_BRAOL</name>
<keyword evidence="2" id="KW-1185">Reference proteome</keyword>
<accession>A0A0D3DJI9</accession>
<dbReference type="AlphaFoldDB" id="A0A0D3DJI9"/>
<evidence type="ECO:0000313" key="1">
    <source>
        <dbReference type="EnsemblPlants" id="Bo8g011400.1"/>
    </source>
</evidence>
<reference evidence="1 2" key="1">
    <citation type="journal article" date="2014" name="Genome Biol.">
        <title>Transcriptome and methylome profiling reveals relics of genome dominance in the mesopolyploid Brassica oleracea.</title>
        <authorList>
            <person name="Parkin I.A."/>
            <person name="Koh C."/>
            <person name="Tang H."/>
            <person name="Robinson S.J."/>
            <person name="Kagale S."/>
            <person name="Clarke W.E."/>
            <person name="Town C.D."/>
            <person name="Nixon J."/>
            <person name="Krishnakumar V."/>
            <person name="Bidwell S.L."/>
            <person name="Denoeud F."/>
            <person name="Belcram H."/>
            <person name="Links M.G."/>
            <person name="Just J."/>
            <person name="Clarke C."/>
            <person name="Bender T."/>
            <person name="Huebert T."/>
            <person name="Mason A.S."/>
            <person name="Pires J.C."/>
            <person name="Barker G."/>
            <person name="Moore J."/>
            <person name="Walley P.G."/>
            <person name="Manoli S."/>
            <person name="Batley J."/>
            <person name="Edwards D."/>
            <person name="Nelson M.N."/>
            <person name="Wang X."/>
            <person name="Paterson A.H."/>
            <person name="King G."/>
            <person name="Bancroft I."/>
            <person name="Chalhoub B."/>
            <person name="Sharpe A.G."/>
        </authorList>
    </citation>
    <scope>NUCLEOTIDE SEQUENCE</scope>
    <source>
        <strain evidence="1 2">cv. TO1000</strain>
    </source>
</reference>
<dbReference type="HOGENOM" id="CLU_2691218_0_0_1"/>
<protein>
    <submittedName>
        <fullName evidence="1">Uncharacterized protein</fullName>
    </submittedName>
</protein>
<evidence type="ECO:0000313" key="2">
    <source>
        <dbReference type="Proteomes" id="UP000032141"/>
    </source>
</evidence>